<dbReference type="VEuPathDB" id="AmoebaDB:EIN_494540"/>
<reference evidence="3 4" key="1">
    <citation type="submission" date="2012-10" db="EMBL/GenBank/DDBJ databases">
        <authorList>
            <person name="Zafar N."/>
            <person name="Inman J."/>
            <person name="Hall N."/>
            <person name="Lorenzi H."/>
            <person name="Caler E."/>
        </authorList>
    </citation>
    <scope>NUCLEOTIDE SEQUENCE [LARGE SCALE GENOMIC DNA]</scope>
    <source>
        <strain evidence="3 4">IP1</strain>
    </source>
</reference>
<dbReference type="InterPro" id="IPR029526">
    <property type="entry name" value="PGBD"/>
</dbReference>
<proteinExistence type="predicted"/>
<dbReference type="EMBL" id="KB207193">
    <property type="protein sequence ID" value="ELP83978.1"/>
    <property type="molecule type" value="Genomic_DNA"/>
</dbReference>
<dbReference type="GeneID" id="14882957"/>
<dbReference type="Proteomes" id="UP000014680">
    <property type="component" value="Unassembled WGS sequence"/>
</dbReference>
<feature type="domain" description="PiggyBac transposable element-derived protein" evidence="2">
    <location>
        <begin position="216"/>
        <end position="474"/>
    </location>
</feature>
<dbReference type="RefSeq" id="XP_004183324.1">
    <property type="nucleotide sequence ID" value="XM_004183276.1"/>
</dbReference>
<dbReference type="PANTHER" id="PTHR46599:SF6">
    <property type="entry name" value="DUAL SPECIFICITY PHOSPHATASE 26"/>
    <property type="match status" value="1"/>
</dbReference>
<accession>A0A0A1TZJ2</accession>
<gene>
    <name evidence="3" type="ORF">EIN_494540</name>
</gene>
<evidence type="ECO:0000256" key="1">
    <source>
        <dbReference type="SAM" id="MobiDB-lite"/>
    </source>
</evidence>
<dbReference type="OrthoDB" id="10057959at2759"/>
<feature type="domain" description="PiggyBac transposable element-derived protein" evidence="2">
    <location>
        <begin position="44"/>
        <end position="143"/>
    </location>
</feature>
<organism evidence="3 4">
    <name type="scientific">Entamoeba invadens IP1</name>
    <dbReference type="NCBI Taxonomy" id="370355"/>
    <lineage>
        <taxon>Eukaryota</taxon>
        <taxon>Amoebozoa</taxon>
        <taxon>Evosea</taxon>
        <taxon>Archamoebae</taxon>
        <taxon>Mastigamoebida</taxon>
        <taxon>Entamoebidae</taxon>
        <taxon>Entamoeba</taxon>
    </lineage>
</organism>
<feature type="compositionally biased region" description="Acidic residues" evidence="1">
    <location>
        <begin position="143"/>
        <end position="163"/>
    </location>
</feature>
<keyword evidence="4" id="KW-1185">Reference proteome</keyword>
<name>A0A0A1TZJ2_ENTIV</name>
<evidence type="ECO:0000259" key="2">
    <source>
        <dbReference type="Pfam" id="PF13843"/>
    </source>
</evidence>
<evidence type="ECO:0000313" key="4">
    <source>
        <dbReference type="Proteomes" id="UP000014680"/>
    </source>
</evidence>
<evidence type="ECO:0000313" key="3">
    <source>
        <dbReference type="EMBL" id="ELP83978.1"/>
    </source>
</evidence>
<feature type="region of interest" description="Disordered" evidence="1">
    <location>
        <begin position="140"/>
        <end position="163"/>
    </location>
</feature>
<protein>
    <recommendedName>
        <fullName evidence="2">PiggyBac transposable element-derived protein domain-containing protein</fullName>
    </recommendedName>
</protein>
<dbReference type="KEGG" id="eiv:EIN_494540"/>
<dbReference type="AlphaFoldDB" id="A0A0A1TZJ2"/>
<dbReference type="PANTHER" id="PTHR46599">
    <property type="entry name" value="PIGGYBAC TRANSPOSABLE ELEMENT-DERIVED PROTEIN 4"/>
    <property type="match status" value="1"/>
</dbReference>
<sequence length="500" mass="57377">MQEDEIVGTFKWKKEGEAPKSSRHVKASPAPTYSFDPKGSNLTEVECFRLFFCEEIANNLLLFSNKKIAKEHKTDDNKLSKTSILRYLGILLYMGAHHDIINPVEELWSIDHGKSIYRNSMPRDMFKFISSHIETYDVGQPDDVCDDAPDTSDDGDVEEKEEADIGPEGEYFNCAEYSDRDFRDLSEEQLRKDVRINGGIVGSGVVKVVPAITPNAHDSFSKIRVILDKFISNLVNQTYYKPSNSVSVDEHLCSYKGHMWAKVFIKSKPGRYGIKFWMCADCETGMTLNLQMYCGKCGGKEYNQGFRVVRDMVLPMLCRGNKFTVVCDNFFCTLRLSHYLASCGCQLLGTMRINRKELPDEAKAIKGRTPDTTIFFSKGKCKLISYFNEKKKLVLVLSTCHEKNEIEVVEQDVFIGKEKMTIHKPQPILDYNHKMGGVDTVDQMTRYYTCRRRTNRWNIRALYDMIDIAALNAYKTYSNYHPCKRVDFFNNLSGALMKMK</sequence>
<dbReference type="Pfam" id="PF13843">
    <property type="entry name" value="DDE_Tnp_1_7"/>
    <property type="match status" value="2"/>
</dbReference>